<protein>
    <recommendedName>
        <fullName evidence="1">SCP domain-containing protein</fullName>
    </recommendedName>
</protein>
<dbReference type="SUPFAM" id="SSF55797">
    <property type="entry name" value="PR-1-like"/>
    <property type="match status" value="1"/>
</dbReference>
<dbReference type="EMBL" id="JOJR01000003">
    <property type="protein sequence ID" value="RCN53102.1"/>
    <property type="molecule type" value="Genomic_DNA"/>
</dbReference>
<dbReference type="Gene3D" id="3.40.33.10">
    <property type="entry name" value="CAP"/>
    <property type="match status" value="1"/>
</dbReference>
<dbReference type="Pfam" id="PF00188">
    <property type="entry name" value="CAP"/>
    <property type="match status" value="1"/>
</dbReference>
<comment type="caution">
    <text evidence="2">The sequence shown here is derived from an EMBL/GenBank/DDBJ whole genome shotgun (WGS) entry which is preliminary data.</text>
</comment>
<gene>
    <name evidence="2" type="ORF">ANCCAN_00653</name>
</gene>
<dbReference type="AlphaFoldDB" id="A0A368H926"/>
<proteinExistence type="predicted"/>
<evidence type="ECO:0000259" key="1">
    <source>
        <dbReference type="Pfam" id="PF00188"/>
    </source>
</evidence>
<sequence length="186" mass="20767">MVIFPGETEYNNEWSCSLEEEAKKALDGNCNKPETSTVLTGFYYRGDKSEEDPIDSWLSEIEKTDIIQDPHPDAYVKCNKTGLKNYCNLVRYEASRIGCAEKECGGKKSTFCLTNMPPLTNGDVLYYSGGGLCPKGKCRNIGCNDKTGLCFKPVPTTTAPTTTTKRVVCFIFGCYNVDDLDFDYYI</sequence>
<evidence type="ECO:0000313" key="2">
    <source>
        <dbReference type="EMBL" id="RCN53102.1"/>
    </source>
</evidence>
<dbReference type="STRING" id="29170.A0A368H926"/>
<accession>A0A368H926</accession>
<dbReference type="InterPro" id="IPR035940">
    <property type="entry name" value="CAP_sf"/>
</dbReference>
<keyword evidence="3" id="KW-1185">Reference proteome</keyword>
<feature type="domain" description="SCP" evidence="1">
    <location>
        <begin position="13"/>
        <end position="112"/>
    </location>
</feature>
<evidence type="ECO:0000313" key="3">
    <source>
        <dbReference type="Proteomes" id="UP000252519"/>
    </source>
</evidence>
<dbReference type="Proteomes" id="UP000252519">
    <property type="component" value="Unassembled WGS sequence"/>
</dbReference>
<name>A0A368H926_ANCCA</name>
<organism evidence="2 3">
    <name type="scientific">Ancylostoma caninum</name>
    <name type="common">Dog hookworm</name>
    <dbReference type="NCBI Taxonomy" id="29170"/>
    <lineage>
        <taxon>Eukaryota</taxon>
        <taxon>Metazoa</taxon>
        <taxon>Ecdysozoa</taxon>
        <taxon>Nematoda</taxon>
        <taxon>Chromadorea</taxon>
        <taxon>Rhabditida</taxon>
        <taxon>Rhabditina</taxon>
        <taxon>Rhabditomorpha</taxon>
        <taxon>Strongyloidea</taxon>
        <taxon>Ancylostomatidae</taxon>
        <taxon>Ancylostomatinae</taxon>
        <taxon>Ancylostoma</taxon>
    </lineage>
</organism>
<reference evidence="2 3" key="1">
    <citation type="submission" date="2014-10" db="EMBL/GenBank/DDBJ databases">
        <title>Draft genome of the hookworm Ancylostoma caninum.</title>
        <authorList>
            <person name="Mitreva M."/>
        </authorList>
    </citation>
    <scope>NUCLEOTIDE SEQUENCE [LARGE SCALE GENOMIC DNA]</scope>
    <source>
        <strain evidence="2 3">Baltimore</strain>
    </source>
</reference>
<dbReference type="InterPro" id="IPR014044">
    <property type="entry name" value="CAP_dom"/>
</dbReference>